<dbReference type="Gene3D" id="3.40.50.1820">
    <property type="entry name" value="alpha/beta hydrolase"/>
    <property type="match status" value="1"/>
</dbReference>
<dbReference type="Proteomes" id="UP001529338">
    <property type="component" value="Unassembled WGS sequence"/>
</dbReference>
<evidence type="ECO:0000256" key="3">
    <source>
        <dbReference type="PROSITE-ProRule" id="PRU10038"/>
    </source>
</evidence>
<dbReference type="InterPro" id="IPR002168">
    <property type="entry name" value="Lipase_GDXG_HIS_AS"/>
</dbReference>
<accession>A0ABT7SF24</accession>
<proteinExistence type="inferred from homology"/>
<dbReference type="Pfam" id="PF07859">
    <property type="entry name" value="Abhydrolase_3"/>
    <property type="match status" value="1"/>
</dbReference>
<dbReference type="EMBL" id="JAUCGQ010000001">
    <property type="protein sequence ID" value="MDM7854644.1"/>
    <property type="molecule type" value="Genomic_DNA"/>
</dbReference>
<dbReference type="PANTHER" id="PTHR48081">
    <property type="entry name" value="AB HYDROLASE SUPERFAMILY PROTEIN C4A8.06C"/>
    <property type="match status" value="1"/>
</dbReference>
<dbReference type="InterPro" id="IPR050300">
    <property type="entry name" value="GDXG_lipolytic_enzyme"/>
</dbReference>
<gene>
    <name evidence="5" type="ORF">QRT04_06855</name>
</gene>
<evidence type="ECO:0000313" key="5">
    <source>
        <dbReference type="EMBL" id="MDM7854644.1"/>
    </source>
</evidence>
<name>A0ABT7SF24_9CELL</name>
<dbReference type="RefSeq" id="WP_289454414.1">
    <property type="nucleotide sequence ID" value="NZ_JAUCGQ010000001.1"/>
</dbReference>
<organism evidence="5 6">
    <name type="scientific">Cellulomonas alba</name>
    <dbReference type="NCBI Taxonomy" id="3053467"/>
    <lineage>
        <taxon>Bacteria</taxon>
        <taxon>Bacillati</taxon>
        <taxon>Actinomycetota</taxon>
        <taxon>Actinomycetes</taxon>
        <taxon>Micrococcales</taxon>
        <taxon>Cellulomonadaceae</taxon>
        <taxon>Cellulomonas</taxon>
    </lineage>
</organism>
<evidence type="ECO:0000313" key="6">
    <source>
        <dbReference type="Proteomes" id="UP001529338"/>
    </source>
</evidence>
<keyword evidence="6" id="KW-1185">Reference proteome</keyword>
<protein>
    <submittedName>
        <fullName evidence="5">Alpha/beta hydrolase fold domain-containing protein</fullName>
    </submittedName>
</protein>
<evidence type="ECO:0000256" key="1">
    <source>
        <dbReference type="ARBA" id="ARBA00010515"/>
    </source>
</evidence>
<evidence type="ECO:0000256" key="2">
    <source>
        <dbReference type="ARBA" id="ARBA00022801"/>
    </source>
</evidence>
<dbReference type="InterPro" id="IPR033140">
    <property type="entry name" value="Lipase_GDXG_put_SER_AS"/>
</dbReference>
<comment type="caution">
    <text evidence="5">The sequence shown here is derived from an EMBL/GenBank/DDBJ whole genome shotgun (WGS) entry which is preliminary data.</text>
</comment>
<dbReference type="PANTHER" id="PTHR48081:SF30">
    <property type="entry name" value="ACETYL-HYDROLASE LIPR-RELATED"/>
    <property type="match status" value="1"/>
</dbReference>
<dbReference type="GO" id="GO:0016787">
    <property type="term" value="F:hydrolase activity"/>
    <property type="evidence" value="ECO:0007669"/>
    <property type="project" value="UniProtKB-KW"/>
</dbReference>
<keyword evidence="2 5" id="KW-0378">Hydrolase</keyword>
<sequence>MVSDAMQSVIDGFRARKAARATEPPPPLDEFRATFAPGGRVFPLPDGVQAEPVELGGVPATWLRPPGASGDRVVLYVHGGGFQAGDLRSHGELAARLGAAAAAVALLPEYRLAPEHTYPAAVEDVDAVWRALRASGAPAASIALAGDSAGGGLALALAVRLRDAGEDLPAALLLLSPMLDMSASGESVVGREERDVIFTADAVRATGAAYAGDADVRDPRVSPAFAELAGLPPLLVQVGTEETLFSDGADVVERATAAGVDATLEVGEGLPHAYQTVADAPEAIAATDRGGSFLRDRFGRG</sequence>
<feature type="domain" description="Alpha/beta hydrolase fold-3" evidence="4">
    <location>
        <begin position="74"/>
        <end position="275"/>
    </location>
</feature>
<dbReference type="SUPFAM" id="SSF53474">
    <property type="entry name" value="alpha/beta-Hydrolases"/>
    <property type="match status" value="1"/>
</dbReference>
<comment type="similarity">
    <text evidence="1">Belongs to the 'GDXG' lipolytic enzyme family.</text>
</comment>
<reference evidence="5 6" key="1">
    <citation type="submission" date="2023-06" db="EMBL/GenBank/DDBJ databases">
        <title>Cellulomonas sp. MW4 Whole genome sequence.</title>
        <authorList>
            <person name="Park S."/>
        </authorList>
    </citation>
    <scope>NUCLEOTIDE SEQUENCE [LARGE SCALE GENOMIC DNA]</scope>
    <source>
        <strain evidence="5 6">MW4</strain>
    </source>
</reference>
<dbReference type="PROSITE" id="PS01174">
    <property type="entry name" value="LIPASE_GDXG_SER"/>
    <property type="match status" value="1"/>
</dbReference>
<dbReference type="PROSITE" id="PS01173">
    <property type="entry name" value="LIPASE_GDXG_HIS"/>
    <property type="match status" value="1"/>
</dbReference>
<dbReference type="InterPro" id="IPR013094">
    <property type="entry name" value="AB_hydrolase_3"/>
</dbReference>
<feature type="active site" evidence="3">
    <location>
        <position position="148"/>
    </location>
</feature>
<dbReference type="InterPro" id="IPR029058">
    <property type="entry name" value="AB_hydrolase_fold"/>
</dbReference>
<evidence type="ECO:0000259" key="4">
    <source>
        <dbReference type="Pfam" id="PF07859"/>
    </source>
</evidence>